<gene>
    <name evidence="1" type="ORF">G9Q37_09845</name>
</gene>
<dbReference type="Pfam" id="PF00756">
    <property type="entry name" value="Esterase"/>
    <property type="match status" value="1"/>
</dbReference>
<dbReference type="RefSeq" id="WP_166227025.1">
    <property type="nucleotide sequence ID" value="NZ_CP049989.1"/>
</dbReference>
<organism evidence="1 2">
    <name type="scientific">Hydrogenophaga crocea</name>
    <dbReference type="NCBI Taxonomy" id="2716225"/>
    <lineage>
        <taxon>Bacteria</taxon>
        <taxon>Pseudomonadati</taxon>
        <taxon>Pseudomonadota</taxon>
        <taxon>Betaproteobacteria</taxon>
        <taxon>Burkholderiales</taxon>
        <taxon>Comamonadaceae</taxon>
        <taxon>Hydrogenophaga</taxon>
    </lineage>
</organism>
<dbReference type="InterPro" id="IPR029058">
    <property type="entry name" value="AB_hydrolase_fold"/>
</dbReference>
<name>A0A6G8IH05_9BURK</name>
<proteinExistence type="predicted"/>
<dbReference type="AlphaFoldDB" id="A0A6G8IH05"/>
<reference evidence="1 2" key="1">
    <citation type="submission" date="2020-03" db="EMBL/GenBank/DDBJ databases">
        <title>Hydrogenophaga sp. nov. isolated from cyanobacterial mat.</title>
        <authorList>
            <person name="Thorat V."/>
            <person name="Kirdat K."/>
            <person name="Tiwarekar B."/>
            <person name="Costa E.D."/>
            <person name="Yadav A."/>
        </authorList>
    </citation>
    <scope>NUCLEOTIDE SEQUENCE [LARGE SCALE GENOMIC DNA]</scope>
    <source>
        <strain evidence="1 2">BA0156</strain>
    </source>
</reference>
<protein>
    <submittedName>
        <fullName evidence="1">Esterase family protein</fullName>
    </submittedName>
</protein>
<dbReference type="KEGG" id="hcz:G9Q37_09845"/>
<dbReference type="InterPro" id="IPR000801">
    <property type="entry name" value="Esterase-like"/>
</dbReference>
<evidence type="ECO:0000313" key="2">
    <source>
        <dbReference type="Proteomes" id="UP000503162"/>
    </source>
</evidence>
<evidence type="ECO:0000313" key="1">
    <source>
        <dbReference type="EMBL" id="QIM52423.1"/>
    </source>
</evidence>
<dbReference type="SUPFAM" id="SSF53474">
    <property type="entry name" value="alpha/beta-Hydrolases"/>
    <property type="match status" value="1"/>
</dbReference>
<dbReference type="Gene3D" id="3.40.50.1820">
    <property type="entry name" value="alpha/beta hydrolase"/>
    <property type="match status" value="1"/>
</dbReference>
<keyword evidence="2" id="KW-1185">Reference proteome</keyword>
<dbReference type="Proteomes" id="UP000503162">
    <property type="component" value="Chromosome"/>
</dbReference>
<sequence>MARHAAPAPVRLCWLPGAAMRAEDIAAQPWGAALAAHGFAADMDAIDLEPERLDGADAIDRCAGEVLRPAREAGQRVWLAGISLGGWQSVLCAARHPGLVDGLCLFSPYPGDRLAWRRIAQAGGLDAWTPEPHESDPALAVWAWWRRPPRSLRVWLGYGSADRFGDGMDRMAERLQGAPDRHAVHRIDADHDWACWHRLWGDFLHHGLAPWHARGPGASA</sequence>
<dbReference type="EMBL" id="CP049989">
    <property type="protein sequence ID" value="QIM52423.1"/>
    <property type="molecule type" value="Genomic_DNA"/>
</dbReference>
<accession>A0A6G8IH05</accession>